<proteinExistence type="predicted"/>
<dbReference type="AlphaFoldDB" id="A0A4Q5CBV2"/>
<gene>
    <name evidence="1" type="ORF">GMD66_16790</name>
    <name evidence="2" type="ORF">GMD82_19600</name>
</gene>
<evidence type="ECO:0000313" key="1">
    <source>
        <dbReference type="EMBL" id="MTU30835.1"/>
    </source>
</evidence>
<dbReference type="Gene3D" id="2.60.40.2700">
    <property type="match status" value="1"/>
</dbReference>
<evidence type="ECO:0000313" key="4">
    <source>
        <dbReference type="Proteomes" id="UP000437446"/>
    </source>
</evidence>
<dbReference type="Proteomes" id="UP000437446">
    <property type="component" value="Unassembled WGS sequence"/>
</dbReference>
<evidence type="ECO:0000313" key="3">
    <source>
        <dbReference type="Proteomes" id="UP000434916"/>
    </source>
</evidence>
<sequence length="267" mass="28493">MANERSLAVGVSFLGYGDPGDGVPASIYTQCPIVHEGSVAFNFNEATSVDFRAEGMKDPWESFDKAGDPDSFEFAIPSPTAQEMLAFCGGSVSGGKWNAPIDIPNIRKSFKIQTTPYKGKYTEYTFAICKVSARLSQAPSSEQTDLLLVKCTRLAAITSAGQQRSSFGRAVMNVTLTPVTAVVITGTPKVGETLMATLTPAEATGDFQWQRKVDGQGEAQDIEGAIGDSYMIQPENEGDKILVKFTANGLYSGEKTSAETEAVQAAE</sequence>
<accession>A0A4Q5CBV2</accession>
<dbReference type="Proteomes" id="UP000434916">
    <property type="component" value="Unassembled WGS sequence"/>
</dbReference>
<dbReference type="EMBL" id="WNCR01000011">
    <property type="protein sequence ID" value="MTU30835.1"/>
    <property type="molecule type" value="Genomic_DNA"/>
</dbReference>
<evidence type="ECO:0000313" key="2">
    <source>
        <dbReference type="EMBL" id="MTU41609.1"/>
    </source>
</evidence>
<reference evidence="3 4" key="1">
    <citation type="journal article" date="2019" name="Nat. Med.">
        <title>A library of human gut bacterial isolates paired with longitudinal multiomics data enables mechanistic microbiome research.</title>
        <authorList>
            <person name="Poyet M."/>
            <person name="Groussin M."/>
            <person name="Gibbons S.M."/>
            <person name="Avila-Pacheco J."/>
            <person name="Jiang X."/>
            <person name="Kearney S.M."/>
            <person name="Perrotta A.R."/>
            <person name="Berdy B."/>
            <person name="Zhao S."/>
            <person name="Lieberman T.D."/>
            <person name="Swanson P.K."/>
            <person name="Smith M."/>
            <person name="Roesemann S."/>
            <person name="Alexander J.E."/>
            <person name="Rich S.A."/>
            <person name="Livny J."/>
            <person name="Vlamakis H."/>
            <person name="Clish C."/>
            <person name="Bullock K."/>
            <person name="Deik A."/>
            <person name="Scott J."/>
            <person name="Pierce K.A."/>
            <person name="Xavier R.J."/>
            <person name="Alm E.J."/>
        </authorList>
    </citation>
    <scope>NUCLEOTIDE SEQUENCE [LARGE SCALE GENOMIC DNA]</scope>
    <source>
        <strain evidence="1 4">BIOML-A25</strain>
        <strain evidence="2 3">BIOML-A29</strain>
    </source>
</reference>
<keyword evidence="3" id="KW-1185">Reference proteome</keyword>
<protein>
    <submittedName>
        <fullName evidence="1">Uncharacterized protein</fullName>
    </submittedName>
</protein>
<comment type="caution">
    <text evidence="1">The sequence shown here is derived from an EMBL/GenBank/DDBJ whole genome shotgun (WGS) entry which is preliminary data.</text>
</comment>
<name>A0A4Q5CBV2_9BACT</name>
<dbReference type="RefSeq" id="WP_129943939.1">
    <property type="nucleotide sequence ID" value="NZ_JAJCQX010000011.1"/>
</dbReference>
<dbReference type="EMBL" id="WNCN01000042">
    <property type="protein sequence ID" value="MTU41609.1"/>
    <property type="molecule type" value="Genomic_DNA"/>
</dbReference>
<organism evidence="1 4">
    <name type="scientific">Parabacteroides merdae</name>
    <dbReference type="NCBI Taxonomy" id="46503"/>
    <lineage>
        <taxon>Bacteria</taxon>
        <taxon>Pseudomonadati</taxon>
        <taxon>Bacteroidota</taxon>
        <taxon>Bacteroidia</taxon>
        <taxon>Bacteroidales</taxon>
        <taxon>Tannerellaceae</taxon>
        <taxon>Parabacteroides</taxon>
    </lineage>
</organism>